<evidence type="ECO:0000259" key="2">
    <source>
        <dbReference type="PROSITE" id="PS51750"/>
    </source>
</evidence>
<name>A0ABS7A8R3_9PROT</name>
<dbReference type="PROSITE" id="PS51750">
    <property type="entry name" value="BRO_N"/>
    <property type="match status" value="1"/>
</dbReference>
<reference evidence="3 4" key="1">
    <citation type="submission" date="2021-07" db="EMBL/GenBank/DDBJ databases">
        <authorList>
            <person name="So Y."/>
        </authorList>
    </citation>
    <scope>NUCLEOTIDE SEQUENCE [LARGE SCALE GENOMIC DNA]</scope>
    <source>
        <strain evidence="3 4">HJA6</strain>
    </source>
</reference>
<keyword evidence="4" id="KW-1185">Reference proteome</keyword>
<keyword evidence="1" id="KW-0175">Coiled coil</keyword>
<gene>
    <name evidence="3" type="ORF">KPL78_12385</name>
</gene>
<sequence length="256" mass="28274">MSTTPNSLFVFPETGQPIRVAMCADTPWFVAADVCAVLGMDTIQGTHKWLVGIAADEKRLATTATDPQIFRGSKARSATLLSESGLYKLIMRSDKPEARPFQNWVTRDVLPAIRKDGAYVRGEELLKPGVVETLDLNDLDALRDRIETLLQRKAELLEKRLAEEQARREAAEAKVAEQAPAVAVFEDHYEKAARQSVSAFARTLDALRPDRALPETEGGAPRLRRSALVRPTTENRGHAFATTRASASPCLFSLKF</sequence>
<dbReference type="InterPro" id="IPR003497">
    <property type="entry name" value="BRO_N_domain"/>
</dbReference>
<comment type="caution">
    <text evidence="3">The sequence shown here is derived from an EMBL/GenBank/DDBJ whole genome shotgun (WGS) entry which is preliminary data.</text>
</comment>
<accession>A0ABS7A8R3</accession>
<dbReference type="SMART" id="SM01040">
    <property type="entry name" value="Bro-N"/>
    <property type="match status" value="1"/>
</dbReference>
<feature type="coiled-coil region" evidence="1">
    <location>
        <begin position="139"/>
        <end position="179"/>
    </location>
</feature>
<dbReference type="Proteomes" id="UP001196565">
    <property type="component" value="Unassembled WGS sequence"/>
</dbReference>
<evidence type="ECO:0000256" key="1">
    <source>
        <dbReference type="SAM" id="Coils"/>
    </source>
</evidence>
<dbReference type="PANTHER" id="PTHR36180">
    <property type="entry name" value="DNA-BINDING PROTEIN-RELATED-RELATED"/>
    <property type="match status" value="1"/>
</dbReference>
<dbReference type="RefSeq" id="WP_219763269.1">
    <property type="nucleotide sequence ID" value="NZ_JAHYBZ010000004.1"/>
</dbReference>
<evidence type="ECO:0000313" key="3">
    <source>
        <dbReference type="EMBL" id="MBW6398654.1"/>
    </source>
</evidence>
<protein>
    <recommendedName>
        <fullName evidence="2">Bro-N domain-containing protein</fullName>
    </recommendedName>
</protein>
<proteinExistence type="predicted"/>
<evidence type="ECO:0000313" key="4">
    <source>
        <dbReference type="Proteomes" id="UP001196565"/>
    </source>
</evidence>
<dbReference type="PANTHER" id="PTHR36180:SF2">
    <property type="entry name" value="BRO FAMILY PROTEIN"/>
    <property type="match status" value="1"/>
</dbReference>
<dbReference type="EMBL" id="JAHYBZ010000004">
    <property type="protein sequence ID" value="MBW6398654.1"/>
    <property type="molecule type" value="Genomic_DNA"/>
</dbReference>
<organism evidence="3 4">
    <name type="scientific">Roseomonas alba</name>
    <dbReference type="NCBI Taxonomy" id="2846776"/>
    <lineage>
        <taxon>Bacteria</taxon>
        <taxon>Pseudomonadati</taxon>
        <taxon>Pseudomonadota</taxon>
        <taxon>Alphaproteobacteria</taxon>
        <taxon>Acetobacterales</taxon>
        <taxon>Roseomonadaceae</taxon>
        <taxon>Roseomonas</taxon>
    </lineage>
</organism>
<dbReference type="Pfam" id="PF02498">
    <property type="entry name" value="Bro-N"/>
    <property type="match status" value="1"/>
</dbReference>
<feature type="domain" description="Bro-N" evidence="2">
    <location>
        <begin position="1"/>
        <end position="117"/>
    </location>
</feature>